<dbReference type="InterPro" id="IPR052046">
    <property type="entry name" value="GH57_Enzymes"/>
</dbReference>
<evidence type="ECO:0000313" key="5">
    <source>
        <dbReference type="Proteomes" id="UP000230683"/>
    </source>
</evidence>
<dbReference type="Proteomes" id="UP000230683">
    <property type="component" value="Unassembled WGS sequence"/>
</dbReference>
<dbReference type="Gene3D" id="3.20.110.20">
    <property type="match status" value="1"/>
</dbReference>
<dbReference type="InterPro" id="IPR004300">
    <property type="entry name" value="Glyco_hydro_57_N"/>
</dbReference>
<dbReference type="AlphaFoldDB" id="A0A2M7X407"/>
<dbReference type="SUPFAM" id="SSF88713">
    <property type="entry name" value="Glycoside hydrolase/deacetylase"/>
    <property type="match status" value="1"/>
</dbReference>
<name>A0A2M7X407_UNCKA</name>
<dbReference type="GO" id="GO:0003824">
    <property type="term" value="F:catalytic activity"/>
    <property type="evidence" value="ECO:0007669"/>
    <property type="project" value="InterPro"/>
</dbReference>
<accession>A0A2M7X407</accession>
<evidence type="ECO:0000313" key="4">
    <source>
        <dbReference type="EMBL" id="PJA40893.1"/>
    </source>
</evidence>
<proteinExistence type="inferred from homology"/>
<keyword evidence="2" id="KW-0119">Carbohydrate metabolism</keyword>
<sequence length="518" mass="60624">MKWAHFLHIYQPSDQHPGILEKIVNESYRPLLRGFFKIPETRITLNVNAVLAELLFENGYRDVIDDIKALVEMGRIELTGSAKYHAFLPLLQEEEAKRQIELNYETNKRYFGDAFKPKGFFSPEMGYSPKVASIVEKLGYEWILIDEVSRSKTHESYDYNENNRIYNIKGLNLDAYFREKLPSNVIMGALTRSADSLKRVMGDRLKSETYVVTAMDGETFGHHRPGLEESLFDIINSNEFESVFISELPNFFKKKEEVVPLDSTWASSIADVKAGNPYNLWFDKDNKIHKYLWDLSSVAIASVNDSEYSDKKYPQLLEESMSWNDMSKDEKENEEKKRQWLKARDMLDKALNSDPWWWASAKPWWSVEMIEKGSNALYKVVSEIPDAKINLVDEAEDLYKKILFTAHEWQRHGIVDQMEANDSKTRRIPLSKRFGATNHYSALLKALNDEELKASQNREYEQAIKWRDGQYKLERDLDIYDAVHIMDLFRNEGNFAQFEKILDEYRKKYKQISKGQPE</sequence>
<comment type="caution">
    <text evidence="4">The sequence shown here is derived from an EMBL/GenBank/DDBJ whole genome shotgun (WGS) entry which is preliminary data.</text>
</comment>
<reference evidence="5" key="1">
    <citation type="submission" date="2017-09" db="EMBL/GenBank/DDBJ databases">
        <title>Depth-based differentiation of microbial function through sediment-hosted aquifers and enrichment of novel symbionts in the deep terrestrial subsurface.</title>
        <authorList>
            <person name="Probst A.J."/>
            <person name="Ladd B."/>
            <person name="Jarett J.K."/>
            <person name="Geller-Mcgrath D.E."/>
            <person name="Sieber C.M.K."/>
            <person name="Emerson J.B."/>
            <person name="Anantharaman K."/>
            <person name="Thomas B.C."/>
            <person name="Malmstrom R."/>
            <person name="Stieglmeier M."/>
            <person name="Klingl A."/>
            <person name="Woyke T."/>
            <person name="Ryan C.M."/>
            <person name="Banfield J.F."/>
        </authorList>
    </citation>
    <scope>NUCLEOTIDE SEQUENCE [LARGE SCALE GENOMIC DNA]</scope>
</reference>
<evidence type="ECO:0000259" key="3">
    <source>
        <dbReference type="Pfam" id="PF03065"/>
    </source>
</evidence>
<organism evidence="4 5">
    <name type="scientific">candidate division WWE3 bacterium CG_4_9_14_3_um_filter_34_6</name>
    <dbReference type="NCBI Taxonomy" id="1975079"/>
    <lineage>
        <taxon>Bacteria</taxon>
        <taxon>Katanobacteria</taxon>
    </lineage>
</organism>
<evidence type="ECO:0000256" key="2">
    <source>
        <dbReference type="ARBA" id="ARBA00023277"/>
    </source>
</evidence>
<gene>
    <name evidence="4" type="ORF">CO178_01395</name>
</gene>
<dbReference type="Pfam" id="PF03065">
    <property type="entry name" value="Glyco_hydro_57"/>
    <property type="match status" value="1"/>
</dbReference>
<dbReference type="InterPro" id="IPR011330">
    <property type="entry name" value="Glyco_hydro/deAcase_b/a-brl"/>
</dbReference>
<protein>
    <recommendedName>
        <fullName evidence="3">Glycoside hydrolase family 57 N-terminal domain-containing protein</fullName>
    </recommendedName>
</protein>
<evidence type="ECO:0000256" key="1">
    <source>
        <dbReference type="ARBA" id="ARBA00006821"/>
    </source>
</evidence>
<feature type="domain" description="Glycoside hydrolase family 57 N-terminal" evidence="3">
    <location>
        <begin position="18"/>
        <end position="256"/>
    </location>
</feature>
<dbReference type="EMBL" id="PFWY01000065">
    <property type="protein sequence ID" value="PJA40893.1"/>
    <property type="molecule type" value="Genomic_DNA"/>
</dbReference>
<dbReference type="GO" id="GO:0005975">
    <property type="term" value="P:carbohydrate metabolic process"/>
    <property type="evidence" value="ECO:0007669"/>
    <property type="project" value="InterPro"/>
</dbReference>
<comment type="similarity">
    <text evidence="1">Belongs to the glycosyl hydrolase 57 family.</text>
</comment>
<dbReference type="PANTHER" id="PTHR36306">
    <property type="entry name" value="ALPHA-AMYLASE-RELATED-RELATED"/>
    <property type="match status" value="1"/>
</dbReference>